<dbReference type="STRING" id="796925.A0A137P1K3"/>
<dbReference type="OrthoDB" id="10260961at2759"/>
<sequence>MSFDNAKLPICKTGFLKSAYDNKFLECRITIVPESEFCVILSHPYASLGGTFDDHVIVALEDYFVSHKFSTIALNSRGAGQSQGSTTYTGQAEAEDLKTLVKAITGDASHFVNPEVVNIIPNFNKVILLGYSYGAILTGSIVQAEFSKENTELKFYTILISYPIGVRWMLTLWNGKNFHQSLKNLLNPEQNQPCLIIYSFKDQFSSAESYDSWLEGIEEELDLDRSTNFRVVYSEGADHFWRGHETFLLDQVNEWLIDLGVFPAETPIMIRDPFGLDPVENIPSVSRSSTLRGKQPPVAIIKPEEN</sequence>
<dbReference type="Gene3D" id="3.40.50.1820">
    <property type="entry name" value="alpha/beta hydrolase"/>
    <property type="match status" value="1"/>
</dbReference>
<dbReference type="OMA" id="QVTDIIC"/>
<protein>
    <recommendedName>
        <fullName evidence="3">Alpha/beta-hydrolase</fullName>
    </recommendedName>
</protein>
<evidence type="ECO:0000313" key="1">
    <source>
        <dbReference type="EMBL" id="KXN68923.1"/>
    </source>
</evidence>
<dbReference type="SUPFAM" id="SSF53474">
    <property type="entry name" value="alpha/beta-Hydrolases"/>
    <property type="match status" value="1"/>
</dbReference>
<reference evidence="1 2" key="1">
    <citation type="journal article" date="2015" name="Genome Biol. Evol.">
        <title>Phylogenomic analyses indicate that early fungi evolved digesting cell walls of algal ancestors of land plants.</title>
        <authorList>
            <person name="Chang Y."/>
            <person name="Wang S."/>
            <person name="Sekimoto S."/>
            <person name="Aerts A.L."/>
            <person name="Choi C."/>
            <person name="Clum A."/>
            <person name="LaButti K.M."/>
            <person name="Lindquist E.A."/>
            <person name="Yee Ngan C."/>
            <person name="Ohm R.A."/>
            <person name="Salamov A.A."/>
            <person name="Grigoriev I.V."/>
            <person name="Spatafora J.W."/>
            <person name="Berbee M.L."/>
        </authorList>
    </citation>
    <scope>NUCLEOTIDE SEQUENCE [LARGE SCALE GENOMIC DNA]</scope>
    <source>
        <strain evidence="1 2">NRRL 28638</strain>
    </source>
</reference>
<evidence type="ECO:0008006" key="3">
    <source>
        <dbReference type="Google" id="ProtNLM"/>
    </source>
</evidence>
<evidence type="ECO:0000313" key="2">
    <source>
        <dbReference type="Proteomes" id="UP000070444"/>
    </source>
</evidence>
<dbReference type="InterPro" id="IPR029058">
    <property type="entry name" value="AB_hydrolase_fold"/>
</dbReference>
<accession>A0A137P1K3</accession>
<dbReference type="PANTHER" id="PTHR42103:SF2">
    <property type="entry name" value="AB HYDROLASE-1 DOMAIN-CONTAINING PROTEIN"/>
    <property type="match status" value="1"/>
</dbReference>
<dbReference type="AlphaFoldDB" id="A0A137P1K3"/>
<organism evidence="1 2">
    <name type="scientific">Conidiobolus coronatus (strain ATCC 28846 / CBS 209.66 / NRRL 28638)</name>
    <name type="common">Delacroixia coronata</name>
    <dbReference type="NCBI Taxonomy" id="796925"/>
    <lineage>
        <taxon>Eukaryota</taxon>
        <taxon>Fungi</taxon>
        <taxon>Fungi incertae sedis</taxon>
        <taxon>Zoopagomycota</taxon>
        <taxon>Entomophthoromycotina</taxon>
        <taxon>Entomophthoromycetes</taxon>
        <taxon>Entomophthorales</taxon>
        <taxon>Ancylistaceae</taxon>
        <taxon>Conidiobolus</taxon>
    </lineage>
</organism>
<dbReference type="EMBL" id="KQ964555">
    <property type="protein sequence ID" value="KXN68923.1"/>
    <property type="molecule type" value="Genomic_DNA"/>
</dbReference>
<keyword evidence="2" id="KW-1185">Reference proteome</keyword>
<dbReference type="Proteomes" id="UP000070444">
    <property type="component" value="Unassembled WGS sequence"/>
</dbReference>
<name>A0A137P1K3_CONC2</name>
<proteinExistence type="predicted"/>
<dbReference type="PANTHER" id="PTHR42103">
    <property type="entry name" value="ALPHA/BETA-HYDROLASES SUPERFAMILY PROTEIN"/>
    <property type="match status" value="1"/>
</dbReference>
<gene>
    <name evidence="1" type="ORF">CONCODRAFT_59868</name>
</gene>